<sequence>MAEIQIAERYSLPRDVAGQPDDEVEPRLDDALSECLPDDRLVARNRALDVVVSLPRHFYPSIDKGGAQYTNISISPIDQTVADMAAALDAVESMLDPPAGLKACHYGVRAGSIQLSSNTPGRFLTDFEDVASIAPTVDKRRPVLTRNATKPEVIGACVWPTSYGTFYLQAQRRHGNTTVNVHYGILAHGMPLDTTPIEEFFDALADGAAPSQAPWPYRQLTLAGLRSLPITDAESIDDAIVAAESDVIMKLTHAGENPVYQYQPPENAFSWRAREEIYDQLRAISTLGYETKQIDQSGPYVLDTIHALDMPVNHLCLVTTTLDSKPGA</sequence>
<organism evidence="1 2">
    <name type="scientific">Halomicrobium zhouii</name>
    <dbReference type="NCBI Taxonomy" id="767519"/>
    <lineage>
        <taxon>Archaea</taxon>
        <taxon>Methanobacteriati</taxon>
        <taxon>Methanobacteriota</taxon>
        <taxon>Stenosarchaea group</taxon>
        <taxon>Halobacteria</taxon>
        <taxon>Halobacteriales</taxon>
        <taxon>Haloarculaceae</taxon>
        <taxon>Halomicrobium</taxon>
    </lineage>
</organism>
<gene>
    <name evidence="1" type="ORF">SAMN05216559_2320</name>
</gene>
<dbReference type="AlphaFoldDB" id="A0A1I6L9P7"/>
<dbReference type="Proteomes" id="UP000199062">
    <property type="component" value="Unassembled WGS sequence"/>
</dbReference>
<dbReference type="OrthoDB" id="386860at2157"/>
<accession>A0A1I6L9P7</accession>
<reference evidence="1 2" key="1">
    <citation type="submission" date="2016-10" db="EMBL/GenBank/DDBJ databases">
        <authorList>
            <person name="de Groot N.N."/>
        </authorList>
    </citation>
    <scope>NUCLEOTIDE SEQUENCE [LARGE SCALE GENOMIC DNA]</scope>
    <source>
        <strain evidence="1 2">CGMCC 1.10457</strain>
    </source>
</reference>
<keyword evidence="2" id="KW-1185">Reference proteome</keyword>
<dbReference type="EMBL" id="FOZK01000002">
    <property type="protein sequence ID" value="SFS00167.1"/>
    <property type="molecule type" value="Genomic_DNA"/>
</dbReference>
<proteinExistence type="predicted"/>
<evidence type="ECO:0000313" key="1">
    <source>
        <dbReference type="EMBL" id="SFS00167.1"/>
    </source>
</evidence>
<protein>
    <submittedName>
        <fullName evidence="1">Uncharacterized protein</fullName>
    </submittedName>
</protein>
<name>A0A1I6L9P7_9EURY</name>
<evidence type="ECO:0000313" key="2">
    <source>
        <dbReference type="Proteomes" id="UP000199062"/>
    </source>
</evidence>
<dbReference type="RefSeq" id="WP_089816683.1">
    <property type="nucleotide sequence ID" value="NZ_FOZK01000002.1"/>
</dbReference>